<evidence type="ECO:0000256" key="3">
    <source>
        <dbReference type="ARBA" id="ARBA00012670"/>
    </source>
</evidence>
<dbReference type="GO" id="GO:0016787">
    <property type="term" value="F:hydrolase activity"/>
    <property type="evidence" value="ECO:0007669"/>
    <property type="project" value="UniProtKB-KW"/>
</dbReference>
<feature type="chain" id="PRO_5045410651" description="non-reducing end alpha-L-arabinofuranosidase" evidence="8">
    <location>
        <begin position="27"/>
        <end position="370"/>
    </location>
</feature>
<evidence type="ECO:0000256" key="2">
    <source>
        <dbReference type="ARBA" id="ARBA00004613"/>
    </source>
</evidence>
<dbReference type="EMBL" id="JAVREV010000003">
    <property type="protein sequence ID" value="MDT0442186.1"/>
    <property type="molecule type" value="Genomic_DNA"/>
</dbReference>
<evidence type="ECO:0000256" key="4">
    <source>
        <dbReference type="ARBA" id="ARBA00022525"/>
    </source>
</evidence>
<evidence type="ECO:0000313" key="10">
    <source>
        <dbReference type="Proteomes" id="UP001183615"/>
    </source>
</evidence>
<dbReference type="EC" id="3.2.1.55" evidence="3"/>
<evidence type="ECO:0000256" key="7">
    <source>
        <dbReference type="ARBA" id="ARBA00023295"/>
    </source>
</evidence>
<dbReference type="Gene3D" id="2.115.10.20">
    <property type="entry name" value="Glycosyl hydrolase domain, family 43"/>
    <property type="match status" value="1"/>
</dbReference>
<feature type="signal peptide" evidence="8">
    <location>
        <begin position="1"/>
        <end position="26"/>
    </location>
</feature>
<keyword evidence="6 9" id="KW-0378">Hydrolase</keyword>
<dbReference type="SUPFAM" id="SSF75005">
    <property type="entry name" value="Arabinanase/levansucrase/invertase"/>
    <property type="match status" value="1"/>
</dbReference>
<evidence type="ECO:0000256" key="1">
    <source>
        <dbReference type="ARBA" id="ARBA00001462"/>
    </source>
</evidence>
<evidence type="ECO:0000256" key="6">
    <source>
        <dbReference type="ARBA" id="ARBA00022801"/>
    </source>
</evidence>
<protein>
    <recommendedName>
        <fullName evidence="3">non-reducing end alpha-L-arabinofuranosidase</fullName>
        <ecNumber evidence="3">3.2.1.55</ecNumber>
    </recommendedName>
</protein>
<sequence>MSVQRHRGRRRPLRAALAAFAGLAMALTATPAMSSASASVEEPAAGQPSAADLPGNFQWTSPGPVVSVKPDSGHDVVSVKDPTVVHYNGEWQVYFTVANTDGAWSLAHTSFTDWSQANNAPHTFLDTNPNIGNRYAAAPHLFYFEPRDEWHLVYQTGLPSYSVSDDPSDPHSWSAPRNYQDEMPDIVRENIGNGHWLDYWVICDDTMCYLFSADDNGHLYRAETTVAEFPEGFDNTQIVLEDTPNNLFEGEAVYYVEDTGTYLLIMEAIGSDGRRWYRSFTADTLDSPWQPLADTQDNPFARANNVSFPQGAWTRDISHGELLRNGYDQRMTIDSCELQLLYQGLDPAAGGDYSQLPWHLGLATQTNSTC</sequence>
<evidence type="ECO:0000256" key="5">
    <source>
        <dbReference type="ARBA" id="ARBA00022729"/>
    </source>
</evidence>
<dbReference type="PANTHER" id="PTHR40631:SF2">
    <property type="entry name" value="ALPHA-L-ARABINOFURANOSIDASE"/>
    <property type="match status" value="1"/>
</dbReference>
<comment type="subcellular location">
    <subcellularLocation>
        <location evidence="2">Secreted</location>
    </subcellularLocation>
</comment>
<keyword evidence="5 8" id="KW-0732">Signal</keyword>
<comment type="catalytic activity">
    <reaction evidence="1">
        <text>Hydrolysis of terminal non-reducing alpha-L-arabinofuranoside residues in alpha-L-arabinosides.</text>
        <dbReference type="EC" id="3.2.1.55"/>
    </reaction>
</comment>
<organism evidence="9 10">
    <name type="scientific">Streptomyces johnsoniae</name>
    <dbReference type="NCBI Taxonomy" id="3075532"/>
    <lineage>
        <taxon>Bacteria</taxon>
        <taxon>Bacillati</taxon>
        <taxon>Actinomycetota</taxon>
        <taxon>Actinomycetes</taxon>
        <taxon>Kitasatosporales</taxon>
        <taxon>Streptomycetaceae</taxon>
        <taxon>Streptomyces</taxon>
    </lineage>
</organism>
<comment type="caution">
    <text evidence="9">The sequence shown here is derived from an EMBL/GenBank/DDBJ whole genome shotgun (WGS) entry which is preliminary data.</text>
</comment>
<reference evidence="10" key="1">
    <citation type="submission" date="2023-07" db="EMBL/GenBank/DDBJ databases">
        <title>30 novel species of actinomycetes from the DSMZ collection.</title>
        <authorList>
            <person name="Nouioui I."/>
        </authorList>
    </citation>
    <scope>NUCLEOTIDE SEQUENCE [LARGE SCALE GENOMIC DNA]</scope>
    <source>
        <strain evidence="10">DSM 41886</strain>
    </source>
</reference>
<evidence type="ECO:0000313" key="9">
    <source>
        <dbReference type="EMBL" id="MDT0442186.1"/>
    </source>
</evidence>
<dbReference type="PANTHER" id="PTHR40631">
    <property type="entry name" value="ALPHA-L-ARABINOFURANOSIDASE AXHA-2-RELATED"/>
    <property type="match status" value="1"/>
</dbReference>
<dbReference type="Proteomes" id="UP001183615">
    <property type="component" value="Unassembled WGS sequence"/>
</dbReference>
<dbReference type="CDD" id="cd08987">
    <property type="entry name" value="GH62"/>
    <property type="match status" value="1"/>
</dbReference>
<dbReference type="Pfam" id="PF03664">
    <property type="entry name" value="Glyco_hydro_62"/>
    <property type="match status" value="1"/>
</dbReference>
<dbReference type="RefSeq" id="WP_311616625.1">
    <property type="nucleotide sequence ID" value="NZ_JAVREV010000003.1"/>
</dbReference>
<name>A0ABU2S0H7_9ACTN</name>
<keyword evidence="4" id="KW-0964">Secreted</keyword>
<dbReference type="PROSITE" id="PS51318">
    <property type="entry name" value="TAT"/>
    <property type="match status" value="1"/>
</dbReference>
<proteinExistence type="predicted"/>
<dbReference type="InterPro" id="IPR006311">
    <property type="entry name" value="TAT_signal"/>
</dbReference>
<gene>
    <name evidence="9" type="ORF">RM779_06175</name>
</gene>
<accession>A0ABU2S0H7</accession>
<evidence type="ECO:0000256" key="8">
    <source>
        <dbReference type="SAM" id="SignalP"/>
    </source>
</evidence>
<keyword evidence="7" id="KW-0326">Glycosidase</keyword>
<dbReference type="InterPro" id="IPR023296">
    <property type="entry name" value="Glyco_hydro_beta-prop_sf"/>
</dbReference>
<keyword evidence="10" id="KW-1185">Reference proteome</keyword>
<dbReference type="InterPro" id="IPR005193">
    <property type="entry name" value="GH62_arabinosidase"/>
</dbReference>